<dbReference type="Proteomes" id="UP001348149">
    <property type="component" value="Unassembled WGS sequence"/>
</dbReference>
<reference evidence="2 3" key="1">
    <citation type="submission" date="2024-01" db="EMBL/GenBank/DDBJ databases">
        <title>Mesobacterium rodlantinim sp. nov., isolated from shallow sea hydrothermal systems off Kueishantao Island.</title>
        <authorList>
            <person name="Su Z."/>
            <person name="Tang K."/>
        </authorList>
    </citation>
    <scope>NUCLEOTIDE SEQUENCE [LARGE SCALE GENOMIC DNA]</scope>
    <source>
        <strain evidence="2 3">TK19101</strain>
    </source>
</reference>
<evidence type="ECO:0000313" key="2">
    <source>
        <dbReference type="EMBL" id="MEC3860481.1"/>
    </source>
</evidence>
<dbReference type="Pfam" id="PF10090">
    <property type="entry name" value="HPTransfase"/>
    <property type="match status" value="1"/>
</dbReference>
<dbReference type="EMBL" id="JAYLLH010000004">
    <property type="protein sequence ID" value="MEC3860481.1"/>
    <property type="molecule type" value="Genomic_DNA"/>
</dbReference>
<organism evidence="2 3">
    <name type="scientific">Mesobacterium hydrothermale</name>
    <dbReference type="NCBI Taxonomy" id="3111907"/>
    <lineage>
        <taxon>Bacteria</taxon>
        <taxon>Pseudomonadati</taxon>
        <taxon>Pseudomonadota</taxon>
        <taxon>Alphaproteobacteria</taxon>
        <taxon>Rhodobacterales</taxon>
        <taxon>Roseobacteraceae</taxon>
        <taxon>Mesobacterium</taxon>
    </lineage>
</organism>
<name>A0ABU6HER5_9RHOB</name>
<protein>
    <submittedName>
        <fullName evidence="2">Histidine phosphotransferase family protein</fullName>
    </submittedName>
</protein>
<keyword evidence="3" id="KW-1185">Reference proteome</keyword>
<dbReference type="InterPro" id="IPR036890">
    <property type="entry name" value="HATPase_C_sf"/>
</dbReference>
<sequence length="205" mass="21802">MADEAFDLSTLVSSRICHDVISPVGAIGNGLEFLQMTGNFEGEEMQLVQDSLATANARIRFLRLAFGRTRVGQTIAAREVAEVLTQLSHGGRLHHDWPFDGTLDRPALRAVLLAGMCMETALPRGGTIAFARPHGWTVTGTGPDVRQEPDFWTNLSRNVVSVDASPARVQFALLPGAAKAAGLVVSVRDIDSPDGAGLCITLAPG</sequence>
<dbReference type="InterPro" id="IPR018762">
    <property type="entry name" value="ChpT_C"/>
</dbReference>
<dbReference type="RefSeq" id="WP_326296107.1">
    <property type="nucleotide sequence ID" value="NZ_JAYLLH010000004.1"/>
</dbReference>
<dbReference type="Gene3D" id="1.10.287.130">
    <property type="match status" value="1"/>
</dbReference>
<dbReference type="Gene3D" id="3.30.565.10">
    <property type="entry name" value="Histidine kinase-like ATPase, C-terminal domain"/>
    <property type="match status" value="1"/>
</dbReference>
<comment type="caution">
    <text evidence="2">The sequence shown here is derived from an EMBL/GenBank/DDBJ whole genome shotgun (WGS) entry which is preliminary data.</text>
</comment>
<proteinExistence type="predicted"/>
<feature type="domain" description="Histidine phosphotransferase ChpT C-terminal" evidence="1">
    <location>
        <begin position="78"/>
        <end position="188"/>
    </location>
</feature>
<evidence type="ECO:0000313" key="3">
    <source>
        <dbReference type="Proteomes" id="UP001348149"/>
    </source>
</evidence>
<evidence type="ECO:0000259" key="1">
    <source>
        <dbReference type="Pfam" id="PF10090"/>
    </source>
</evidence>
<accession>A0ABU6HER5</accession>
<gene>
    <name evidence="2" type="ORF">VK792_04230</name>
</gene>